<proteinExistence type="predicted"/>
<protein>
    <submittedName>
        <fullName evidence="1">Uncharacterized protein</fullName>
    </submittedName>
</protein>
<evidence type="ECO:0000313" key="2">
    <source>
        <dbReference type="Proteomes" id="UP000799324"/>
    </source>
</evidence>
<evidence type="ECO:0000313" key="1">
    <source>
        <dbReference type="EMBL" id="KAF2654896.1"/>
    </source>
</evidence>
<keyword evidence="2" id="KW-1185">Reference proteome</keyword>
<reference evidence="1" key="1">
    <citation type="journal article" date="2020" name="Stud. Mycol.">
        <title>101 Dothideomycetes genomes: a test case for predicting lifestyles and emergence of pathogens.</title>
        <authorList>
            <person name="Haridas S."/>
            <person name="Albert R."/>
            <person name="Binder M."/>
            <person name="Bloem J."/>
            <person name="Labutti K."/>
            <person name="Salamov A."/>
            <person name="Andreopoulos B."/>
            <person name="Baker S."/>
            <person name="Barry K."/>
            <person name="Bills G."/>
            <person name="Bluhm B."/>
            <person name="Cannon C."/>
            <person name="Castanera R."/>
            <person name="Culley D."/>
            <person name="Daum C."/>
            <person name="Ezra D."/>
            <person name="Gonzalez J."/>
            <person name="Henrissat B."/>
            <person name="Kuo A."/>
            <person name="Liang C."/>
            <person name="Lipzen A."/>
            <person name="Lutzoni F."/>
            <person name="Magnuson J."/>
            <person name="Mondo S."/>
            <person name="Nolan M."/>
            <person name="Ohm R."/>
            <person name="Pangilinan J."/>
            <person name="Park H.-J."/>
            <person name="Ramirez L."/>
            <person name="Alfaro M."/>
            <person name="Sun H."/>
            <person name="Tritt A."/>
            <person name="Yoshinaga Y."/>
            <person name="Zwiers L.-H."/>
            <person name="Turgeon B."/>
            <person name="Goodwin S."/>
            <person name="Spatafora J."/>
            <person name="Crous P."/>
            <person name="Grigoriev I."/>
        </authorList>
    </citation>
    <scope>NUCLEOTIDE SEQUENCE</scope>
    <source>
        <strain evidence="1">CBS 122681</strain>
    </source>
</reference>
<name>A0A6A6T4T1_9PLEO</name>
<gene>
    <name evidence="1" type="ORF">K491DRAFT_455865</name>
</gene>
<dbReference type="EMBL" id="MU004357">
    <property type="protein sequence ID" value="KAF2654896.1"/>
    <property type="molecule type" value="Genomic_DNA"/>
</dbReference>
<organism evidence="1 2">
    <name type="scientific">Lophiostoma macrostomum CBS 122681</name>
    <dbReference type="NCBI Taxonomy" id="1314788"/>
    <lineage>
        <taxon>Eukaryota</taxon>
        <taxon>Fungi</taxon>
        <taxon>Dikarya</taxon>
        <taxon>Ascomycota</taxon>
        <taxon>Pezizomycotina</taxon>
        <taxon>Dothideomycetes</taxon>
        <taxon>Pleosporomycetidae</taxon>
        <taxon>Pleosporales</taxon>
        <taxon>Lophiostomataceae</taxon>
        <taxon>Lophiostoma</taxon>
    </lineage>
</organism>
<dbReference type="Proteomes" id="UP000799324">
    <property type="component" value="Unassembled WGS sequence"/>
</dbReference>
<dbReference type="AlphaFoldDB" id="A0A6A6T4T1"/>
<accession>A0A6A6T4T1</accession>
<sequence length="241" mass="26990">MRLQASQALAKWVHVVHWIWCVHECGGLLETIGVDVLMPRRTDETCGASRRHESVDNPIRLLSGPLILALLFASWFHPPLEPRRISPDSPAALPSRCRCQGRTQGWPVSGPAEPHIALSFVGRSDWHPLSSLSRADSMLGTFRRHRRHAQCSSTVYAVELYRRYGFNVCSSSVHLPSSASRVRGLGLRQTCHASAGLLGDTFFPPLHVRTPRRDGEHDMWMSRIDARHASQTSPSRKPQAK</sequence>